<gene>
    <name evidence="1" type="ORF">CJF43_07020</name>
</gene>
<name>A0A266LZE6_PSEFR</name>
<organism evidence="1 2">
    <name type="scientific">Pseudomonas fragi</name>
    <dbReference type="NCBI Taxonomy" id="296"/>
    <lineage>
        <taxon>Bacteria</taxon>
        <taxon>Pseudomonadati</taxon>
        <taxon>Pseudomonadota</taxon>
        <taxon>Gammaproteobacteria</taxon>
        <taxon>Pseudomonadales</taxon>
        <taxon>Pseudomonadaceae</taxon>
        <taxon>Pseudomonas</taxon>
    </lineage>
</organism>
<protein>
    <submittedName>
        <fullName evidence="1">Uncharacterized protein</fullName>
    </submittedName>
</protein>
<dbReference type="Proteomes" id="UP000216113">
    <property type="component" value="Unassembled WGS sequence"/>
</dbReference>
<sequence length="108" mass="11417">MQMKGGACILYFSAASIRELTISAPLIKAAGLSGEGYRIAILTGQGSGVLHALARAVVPAPRLRAKLIFFSAVLRLADSGQGCGQGREFWNTRTLRIPAKAGLFDAKE</sequence>
<accession>A0A266LZE6</accession>
<evidence type="ECO:0000313" key="1">
    <source>
        <dbReference type="EMBL" id="OZY42767.1"/>
    </source>
</evidence>
<evidence type="ECO:0000313" key="2">
    <source>
        <dbReference type="Proteomes" id="UP000216113"/>
    </source>
</evidence>
<comment type="caution">
    <text evidence="1">The sequence shown here is derived from an EMBL/GenBank/DDBJ whole genome shotgun (WGS) entry which is preliminary data.</text>
</comment>
<dbReference type="EMBL" id="NQKL01000004">
    <property type="protein sequence ID" value="OZY42767.1"/>
    <property type="molecule type" value="Genomic_DNA"/>
</dbReference>
<proteinExistence type="predicted"/>
<reference evidence="1 2" key="1">
    <citation type="submission" date="2017-08" db="EMBL/GenBank/DDBJ databases">
        <title>Genomic and metabolic characterisation of spoilage-associated Pseudomonas species.</title>
        <authorList>
            <person name="Stanborough T."/>
            <person name="Fegan N."/>
            <person name="Powell S.M."/>
            <person name="Singh T."/>
            <person name="Tamplin M.L."/>
            <person name="Chandry P.S."/>
        </authorList>
    </citation>
    <scope>NUCLEOTIDE SEQUENCE [LARGE SCALE GENOMIC DNA]</scope>
    <source>
        <strain evidence="1 2">F1820</strain>
    </source>
</reference>
<dbReference type="AlphaFoldDB" id="A0A266LZE6"/>